<feature type="transmembrane region" description="Helical" evidence="2">
    <location>
        <begin position="183"/>
        <end position="206"/>
    </location>
</feature>
<feature type="compositionally biased region" description="Polar residues" evidence="1">
    <location>
        <begin position="250"/>
        <end position="261"/>
    </location>
</feature>
<feature type="transmembrane region" description="Helical" evidence="2">
    <location>
        <begin position="147"/>
        <end position="171"/>
    </location>
</feature>
<dbReference type="RefSeq" id="WP_087149918.1">
    <property type="nucleotide sequence ID" value="NZ_VMSO01000019.1"/>
</dbReference>
<keyword evidence="2" id="KW-1133">Transmembrane helix</keyword>
<evidence type="ECO:0000313" key="4">
    <source>
        <dbReference type="Proteomes" id="UP000322025"/>
    </source>
</evidence>
<organism evidence="3 4">
    <name type="scientific">Mediterraneibacter catenae</name>
    <dbReference type="NCBI Taxonomy" id="2594882"/>
    <lineage>
        <taxon>Bacteria</taxon>
        <taxon>Bacillati</taxon>
        <taxon>Bacillota</taxon>
        <taxon>Clostridia</taxon>
        <taxon>Lachnospirales</taxon>
        <taxon>Lachnospiraceae</taxon>
        <taxon>Mediterraneibacter</taxon>
    </lineage>
</organism>
<keyword evidence="2" id="KW-0812">Transmembrane</keyword>
<keyword evidence="2" id="KW-0472">Membrane</keyword>
<comment type="caution">
    <text evidence="3">The sequence shown here is derived from an EMBL/GenBank/DDBJ whole genome shotgun (WGS) entry which is preliminary data.</text>
</comment>
<feature type="transmembrane region" description="Helical" evidence="2">
    <location>
        <begin position="101"/>
        <end position="127"/>
    </location>
</feature>
<dbReference type="AlphaFoldDB" id="A0A5M9HUJ8"/>
<dbReference type="OrthoDB" id="1924599at2"/>
<evidence type="ECO:0000256" key="2">
    <source>
        <dbReference type="SAM" id="Phobius"/>
    </source>
</evidence>
<reference evidence="3" key="1">
    <citation type="submission" date="2019-07" db="EMBL/GenBank/DDBJ databases">
        <authorList>
            <person name="Wongkuna S."/>
            <person name="Scaria J."/>
        </authorList>
    </citation>
    <scope>NUCLEOTIDE SEQUENCE [LARGE SCALE GENOMIC DNA]</scope>
    <source>
        <strain evidence="3">SW178</strain>
    </source>
</reference>
<feature type="region of interest" description="Disordered" evidence="1">
    <location>
        <begin position="216"/>
        <end position="261"/>
    </location>
</feature>
<feature type="transmembrane region" description="Helical" evidence="2">
    <location>
        <begin position="24"/>
        <end position="49"/>
    </location>
</feature>
<accession>A0A5M9HUJ8</accession>
<feature type="compositionally biased region" description="Pro residues" evidence="1">
    <location>
        <begin position="219"/>
        <end position="229"/>
    </location>
</feature>
<gene>
    <name evidence="3" type="ORF">FNY66_12180</name>
</gene>
<protein>
    <recommendedName>
        <fullName evidence="5">RNA-binding protein</fullName>
    </recommendedName>
</protein>
<evidence type="ECO:0000256" key="1">
    <source>
        <dbReference type="SAM" id="MobiDB-lite"/>
    </source>
</evidence>
<keyword evidence="4" id="KW-1185">Reference proteome</keyword>
<dbReference type="Proteomes" id="UP000322025">
    <property type="component" value="Unassembled WGS sequence"/>
</dbReference>
<proteinExistence type="predicted"/>
<evidence type="ECO:0008006" key="5">
    <source>
        <dbReference type="Google" id="ProtNLM"/>
    </source>
</evidence>
<evidence type="ECO:0000313" key="3">
    <source>
        <dbReference type="EMBL" id="KAA8500660.1"/>
    </source>
</evidence>
<sequence>MDFGYNYNYEYDYPISYGNTGSSLFALFMTVYLVVIALILAAALASYIFHSIGMYTIGKRMGREHPWLAFIPFARDYFHGELAGEIPLKNKSIKNPGIWKLVVPIIYNAVAGVLLVFLIVAVIGTAVTTNINGSGVGGAMTVLTTSLGIYIIFIILAVAYSAIYSVLRILIDIRIYERFTTHNMAVVHSVLSAIVPLYEAICFFVMRNREFNPGMEPRITPPPVPPVYPGDPVSGGTTPVNQVPADPAQDTMTGQQDNKTE</sequence>
<dbReference type="EMBL" id="VMSO01000019">
    <property type="protein sequence ID" value="KAA8500660.1"/>
    <property type="molecule type" value="Genomic_DNA"/>
</dbReference>
<name>A0A5M9HUJ8_9FIRM</name>